<accession>A0ABQ6H543</accession>
<dbReference type="InterPro" id="IPR001917">
    <property type="entry name" value="Aminotrans_II_pyridoxalP_BS"/>
</dbReference>
<comment type="similarity">
    <text evidence="3 9">Belongs to the class-II pyridoxal-phosphate-dependent aminotransferase family. BioF subfamily.</text>
</comment>
<dbReference type="Pfam" id="PF00155">
    <property type="entry name" value="Aminotran_1_2"/>
    <property type="match status" value="1"/>
</dbReference>
<protein>
    <recommendedName>
        <fullName evidence="9">8-amino-7-ketopelargonate synthase</fullName>
        <ecNumber evidence="9">2.3.1.47</ecNumber>
    </recommendedName>
</protein>
<comment type="pathway">
    <text evidence="2 9">Cofactor biosynthesis; biotin biosynthesis.</text>
</comment>
<gene>
    <name evidence="11" type="primary">bioF</name>
    <name evidence="11" type="ORF">theurythT_13320</name>
</gene>
<dbReference type="InterPro" id="IPR015424">
    <property type="entry name" value="PyrdxlP-dep_Trfase"/>
</dbReference>
<dbReference type="InterPro" id="IPR004723">
    <property type="entry name" value="AONS_Archaea/Proteobacteria"/>
</dbReference>
<feature type="domain" description="Aminotransferase class I/classII large" evidence="10">
    <location>
        <begin position="39"/>
        <end position="377"/>
    </location>
</feature>
<dbReference type="Gene3D" id="3.90.1150.10">
    <property type="entry name" value="Aspartate Aminotransferase, domain 1"/>
    <property type="match status" value="1"/>
</dbReference>
<comment type="function">
    <text evidence="9">Catalyzes the decarboxylative condensation of pimeloyl-[acyl-carrier protein] and L-alanine to produce 8-amino-7-oxononanoate (AON), [acyl-carrier protein], and carbon dioxide.</text>
</comment>
<evidence type="ECO:0000256" key="8">
    <source>
        <dbReference type="ARBA" id="ARBA00047715"/>
    </source>
</evidence>
<evidence type="ECO:0000256" key="5">
    <source>
        <dbReference type="ARBA" id="ARBA00022679"/>
    </source>
</evidence>
<evidence type="ECO:0000256" key="4">
    <source>
        <dbReference type="ARBA" id="ARBA00011738"/>
    </source>
</evidence>
<dbReference type="PROSITE" id="PS00599">
    <property type="entry name" value="AA_TRANSFER_CLASS_2"/>
    <property type="match status" value="1"/>
</dbReference>
<dbReference type="Proteomes" id="UP001157133">
    <property type="component" value="Unassembled WGS sequence"/>
</dbReference>
<dbReference type="InterPro" id="IPR015422">
    <property type="entry name" value="PyrdxlP-dep_Trfase_small"/>
</dbReference>
<evidence type="ECO:0000256" key="1">
    <source>
        <dbReference type="ARBA" id="ARBA00001933"/>
    </source>
</evidence>
<dbReference type="EMBL" id="BSSU01000006">
    <property type="protein sequence ID" value="GLX81880.1"/>
    <property type="molecule type" value="Genomic_DNA"/>
</dbReference>
<dbReference type="SUPFAM" id="SSF53383">
    <property type="entry name" value="PLP-dependent transferases"/>
    <property type="match status" value="1"/>
</dbReference>
<keyword evidence="7 9" id="KW-0663">Pyridoxal phosphate</keyword>
<evidence type="ECO:0000256" key="3">
    <source>
        <dbReference type="ARBA" id="ARBA00010008"/>
    </source>
</evidence>
<evidence type="ECO:0000256" key="9">
    <source>
        <dbReference type="RuleBase" id="RU003693"/>
    </source>
</evidence>
<keyword evidence="6" id="KW-0093">Biotin biosynthesis</keyword>
<comment type="cofactor">
    <cofactor evidence="1 9">
        <name>pyridoxal 5'-phosphate</name>
        <dbReference type="ChEBI" id="CHEBI:597326"/>
    </cofactor>
</comment>
<comment type="caution">
    <text evidence="11">The sequence shown here is derived from an EMBL/GenBank/DDBJ whole genome shotgun (WGS) entry which is preliminary data.</text>
</comment>
<sequence>MSFTFLTSTLDERRQNNQFRRRHCIETIDQQLISVNNKQYVNFSSNDYLGLNNHQSINQALCDGAKQFGTSSCSSSLVTGYSYAHQALENEICQWQNKERCLLFSSGFAANLGTLQALKHAGTKLYLDKLSHASLIDGARLASVGNQNPVKRFKHNDPSHLNKLLQAERDNQLVVTESVFSMDGDCAPLTEIKQLSAKYNAMLYVDDAHGLGVLGQQGEGGASLCQSDITMGTFGKAIATQGAFIGCDKNLFDYLINFSREYIYSTAISPAVAWSTLTSIKLIQKEHWRREKVQELSQLFKSKLDSSITLLPNDSSIHAIVIGDEDKALSVSEKLKKEGFWVSAIRPPTVPKGTSRLRVTICQNHNARDIIRLAENINKAMV</sequence>
<evidence type="ECO:0000256" key="6">
    <source>
        <dbReference type="ARBA" id="ARBA00022756"/>
    </source>
</evidence>
<dbReference type="RefSeq" id="WP_284207226.1">
    <property type="nucleotide sequence ID" value="NZ_BSSU01000006.1"/>
</dbReference>
<dbReference type="NCBIfam" id="TIGR00858">
    <property type="entry name" value="bioF"/>
    <property type="match status" value="1"/>
</dbReference>
<name>A0ABQ6H543_9GAMM</name>
<dbReference type="InterPro" id="IPR015421">
    <property type="entry name" value="PyrdxlP-dep_Trfase_major"/>
</dbReference>
<evidence type="ECO:0000313" key="11">
    <source>
        <dbReference type="EMBL" id="GLX81880.1"/>
    </source>
</evidence>
<reference evidence="11 12" key="1">
    <citation type="submission" date="2023-03" db="EMBL/GenBank/DDBJ databases">
        <title>Draft genome sequence of Thalassotalea eurytherma JCM 18482T.</title>
        <authorList>
            <person name="Sawabe T."/>
        </authorList>
    </citation>
    <scope>NUCLEOTIDE SEQUENCE [LARGE SCALE GENOMIC DNA]</scope>
    <source>
        <strain evidence="11 12">JCM 18482</strain>
    </source>
</reference>
<evidence type="ECO:0000259" key="10">
    <source>
        <dbReference type="Pfam" id="PF00155"/>
    </source>
</evidence>
<keyword evidence="12" id="KW-1185">Reference proteome</keyword>
<dbReference type="PANTHER" id="PTHR13693:SF100">
    <property type="entry name" value="8-AMINO-7-OXONONANOATE SYNTHASE"/>
    <property type="match status" value="1"/>
</dbReference>
<evidence type="ECO:0000313" key="12">
    <source>
        <dbReference type="Proteomes" id="UP001157133"/>
    </source>
</evidence>
<evidence type="ECO:0000256" key="7">
    <source>
        <dbReference type="ARBA" id="ARBA00022898"/>
    </source>
</evidence>
<dbReference type="EC" id="2.3.1.47" evidence="9"/>
<evidence type="ECO:0000256" key="2">
    <source>
        <dbReference type="ARBA" id="ARBA00004746"/>
    </source>
</evidence>
<proteinExistence type="inferred from homology"/>
<comment type="subunit">
    <text evidence="4 9">Homodimer.</text>
</comment>
<dbReference type="PANTHER" id="PTHR13693">
    <property type="entry name" value="CLASS II AMINOTRANSFERASE/8-AMINO-7-OXONONANOATE SYNTHASE"/>
    <property type="match status" value="1"/>
</dbReference>
<organism evidence="11 12">
    <name type="scientific">Thalassotalea eurytherma</name>
    <dbReference type="NCBI Taxonomy" id="1144278"/>
    <lineage>
        <taxon>Bacteria</taxon>
        <taxon>Pseudomonadati</taxon>
        <taxon>Pseudomonadota</taxon>
        <taxon>Gammaproteobacteria</taxon>
        <taxon>Alteromonadales</taxon>
        <taxon>Colwelliaceae</taxon>
        <taxon>Thalassotalea</taxon>
    </lineage>
</organism>
<dbReference type="Gene3D" id="3.40.640.10">
    <property type="entry name" value="Type I PLP-dependent aspartate aminotransferase-like (Major domain)"/>
    <property type="match status" value="1"/>
</dbReference>
<keyword evidence="5 9" id="KW-0808">Transferase</keyword>
<dbReference type="CDD" id="cd06454">
    <property type="entry name" value="KBL_like"/>
    <property type="match status" value="1"/>
</dbReference>
<dbReference type="InterPro" id="IPR050087">
    <property type="entry name" value="AON_synthase_class-II"/>
</dbReference>
<comment type="catalytic activity">
    <reaction evidence="8 9">
        <text>6-carboxyhexanoyl-[ACP] + L-alanine + H(+) = (8S)-8-amino-7-oxononanoate + holo-[ACP] + CO2</text>
        <dbReference type="Rhea" id="RHEA:42288"/>
        <dbReference type="Rhea" id="RHEA-COMP:9685"/>
        <dbReference type="Rhea" id="RHEA-COMP:9955"/>
        <dbReference type="ChEBI" id="CHEBI:15378"/>
        <dbReference type="ChEBI" id="CHEBI:16526"/>
        <dbReference type="ChEBI" id="CHEBI:57972"/>
        <dbReference type="ChEBI" id="CHEBI:64479"/>
        <dbReference type="ChEBI" id="CHEBI:78846"/>
        <dbReference type="ChEBI" id="CHEBI:149468"/>
        <dbReference type="EC" id="2.3.1.47"/>
    </reaction>
</comment>
<dbReference type="InterPro" id="IPR004839">
    <property type="entry name" value="Aminotransferase_I/II_large"/>
</dbReference>